<evidence type="ECO:0000256" key="1">
    <source>
        <dbReference type="ARBA" id="ARBA00023125"/>
    </source>
</evidence>
<dbReference type="Gene3D" id="1.10.357.10">
    <property type="entry name" value="Tetracycline Repressor, domain 2"/>
    <property type="match status" value="1"/>
</dbReference>
<proteinExistence type="predicted"/>
<evidence type="ECO:0000256" key="2">
    <source>
        <dbReference type="PROSITE-ProRule" id="PRU00335"/>
    </source>
</evidence>
<organism evidence="4 5">
    <name type="scientific">Faecalicatena contorta</name>
    <dbReference type="NCBI Taxonomy" id="39482"/>
    <lineage>
        <taxon>Bacteria</taxon>
        <taxon>Bacillati</taxon>
        <taxon>Bacillota</taxon>
        <taxon>Clostridia</taxon>
        <taxon>Lachnospirales</taxon>
        <taxon>Lachnospiraceae</taxon>
        <taxon>Faecalicatena</taxon>
    </lineage>
</organism>
<evidence type="ECO:0000259" key="3">
    <source>
        <dbReference type="PROSITE" id="PS50977"/>
    </source>
</evidence>
<dbReference type="STRING" id="39482.ERS852491_04588"/>
<reference evidence="4 5" key="1">
    <citation type="submission" date="2015-09" db="EMBL/GenBank/DDBJ databases">
        <authorList>
            <consortium name="Pathogen Informatics"/>
        </authorList>
    </citation>
    <scope>NUCLEOTIDE SEQUENCE [LARGE SCALE GENOMIC DNA]</scope>
    <source>
        <strain evidence="4 5">2789STDY5834876</strain>
    </source>
</reference>
<dbReference type="Proteomes" id="UP000095544">
    <property type="component" value="Unassembled WGS sequence"/>
</dbReference>
<evidence type="ECO:0000313" key="5">
    <source>
        <dbReference type="Proteomes" id="UP000095544"/>
    </source>
</evidence>
<name>A0A174LDV4_9FIRM</name>
<dbReference type="Pfam" id="PF00440">
    <property type="entry name" value="TetR_N"/>
    <property type="match status" value="1"/>
</dbReference>
<feature type="DNA-binding region" description="H-T-H motif" evidence="2">
    <location>
        <begin position="34"/>
        <end position="53"/>
    </location>
</feature>
<dbReference type="PANTHER" id="PTHR43479">
    <property type="entry name" value="ACREF/ENVCD OPERON REPRESSOR-RELATED"/>
    <property type="match status" value="1"/>
</dbReference>
<dbReference type="OrthoDB" id="9812484at2"/>
<accession>A0A174LDV4</accession>
<sequence>MPKMTFFNLTDEKREIFLKAAVEEFSTHSYHDANVREIVRKANISIGSFYCYFDSKTELFVYITDYMFQKFLKQQEALGKQLNRDVKTEEILEMEPLQKAFWDQFEKCSLDKRKHYYLRTKNNQLFERFLREVEEYGTKTEYTQREKRMVAFVMNSLQYILDEFAEADETGRVVDEELLLLKKMLRIGYQNLER</sequence>
<dbReference type="PROSITE" id="PS50977">
    <property type="entry name" value="HTH_TETR_2"/>
    <property type="match status" value="1"/>
</dbReference>
<dbReference type="InterPro" id="IPR001647">
    <property type="entry name" value="HTH_TetR"/>
</dbReference>
<dbReference type="SUPFAM" id="SSF46689">
    <property type="entry name" value="Homeodomain-like"/>
    <property type="match status" value="1"/>
</dbReference>
<dbReference type="AlphaFoldDB" id="A0A174LDV4"/>
<dbReference type="GO" id="GO:0003677">
    <property type="term" value="F:DNA binding"/>
    <property type="evidence" value="ECO:0007669"/>
    <property type="project" value="UniProtKB-UniRule"/>
</dbReference>
<dbReference type="EMBL" id="CYZU01000068">
    <property type="protein sequence ID" value="CUP22402.1"/>
    <property type="molecule type" value="Genomic_DNA"/>
</dbReference>
<protein>
    <submittedName>
        <fullName evidence="4">Putative DNA-binding transcriptional regulator</fullName>
    </submittedName>
</protein>
<keyword evidence="1 2" id="KW-0238">DNA-binding</keyword>
<dbReference type="PANTHER" id="PTHR43479:SF11">
    <property type="entry name" value="ACREF_ENVCD OPERON REPRESSOR-RELATED"/>
    <property type="match status" value="1"/>
</dbReference>
<dbReference type="RefSeq" id="WP_050639789.1">
    <property type="nucleotide sequence ID" value="NZ_CABKUE010000007.1"/>
</dbReference>
<feature type="domain" description="HTH tetR-type" evidence="3">
    <location>
        <begin position="11"/>
        <end position="71"/>
    </location>
</feature>
<dbReference type="InterPro" id="IPR050624">
    <property type="entry name" value="HTH-type_Tx_Regulator"/>
</dbReference>
<evidence type="ECO:0000313" key="4">
    <source>
        <dbReference type="EMBL" id="CUP22402.1"/>
    </source>
</evidence>
<dbReference type="InterPro" id="IPR009057">
    <property type="entry name" value="Homeodomain-like_sf"/>
</dbReference>
<gene>
    <name evidence="4" type="ORF">ERS852491_04588</name>
</gene>